<sequence>MLLYKNYFTGGSSPTSSFVIDNPMLDTTVYDIILLSSPYTQNYIKQQYFSTINWLDARL</sequence>
<feature type="non-terminal residue" evidence="2">
    <location>
        <position position="59"/>
    </location>
</feature>
<evidence type="ECO:0000313" key="3">
    <source>
        <dbReference type="Proteomes" id="UP000681967"/>
    </source>
</evidence>
<name>A0A8S2ZR62_9BILA</name>
<evidence type="ECO:0000313" key="2">
    <source>
        <dbReference type="EMBL" id="CAF4641641.1"/>
    </source>
</evidence>
<dbReference type="EMBL" id="CAJOBH010106839">
    <property type="protein sequence ID" value="CAF4641641.1"/>
    <property type="molecule type" value="Genomic_DNA"/>
</dbReference>
<organism evidence="2 3">
    <name type="scientific">Rotaria magnacalcarata</name>
    <dbReference type="NCBI Taxonomy" id="392030"/>
    <lineage>
        <taxon>Eukaryota</taxon>
        <taxon>Metazoa</taxon>
        <taxon>Spiralia</taxon>
        <taxon>Gnathifera</taxon>
        <taxon>Rotifera</taxon>
        <taxon>Eurotatoria</taxon>
        <taxon>Bdelloidea</taxon>
        <taxon>Philodinida</taxon>
        <taxon>Philodinidae</taxon>
        <taxon>Rotaria</taxon>
    </lineage>
</organism>
<reference evidence="2" key="1">
    <citation type="submission" date="2021-02" db="EMBL/GenBank/DDBJ databases">
        <authorList>
            <person name="Nowell W R."/>
        </authorList>
    </citation>
    <scope>NUCLEOTIDE SEQUENCE</scope>
</reference>
<proteinExistence type="predicted"/>
<dbReference type="AlphaFoldDB" id="A0A8S2ZR62"/>
<gene>
    <name evidence="2" type="ORF">BYL167_LOCUS41794</name>
    <name evidence="1" type="ORF">GIL414_LOCUS39815</name>
</gene>
<protein>
    <submittedName>
        <fullName evidence="2">Uncharacterized protein</fullName>
    </submittedName>
</protein>
<dbReference type="Proteomes" id="UP000681720">
    <property type="component" value="Unassembled WGS sequence"/>
</dbReference>
<comment type="caution">
    <text evidence="2">The sequence shown here is derived from an EMBL/GenBank/DDBJ whole genome shotgun (WGS) entry which is preliminary data.</text>
</comment>
<dbReference type="Proteomes" id="UP000681967">
    <property type="component" value="Unassembled WGS sequence"/>
</dbReference>
<evidence type="ECO:0000313" key="1">
    <source>
        <dbReference type="EMBL" id="CAF4621940.1"/>
    </source>
</evidence>
<accession>A0A8S2ZR62</accession>
<dbReference type="EMBL" id="CAJOBJ010108911">
    <property type="protein sequence ID" value="CAF4621940.1"/>
    <property type="molecule type" value="Genomic_DNA"/>
</dbReference>